<protein>
    <submittedName>
        <fullName evidence="1">Uncharacterized protein</fullName>
    </submittedName>
</protein>
<evidence type="ECO:0000313" key="1">
    <source>
        <dbReference type="EMBL" id="KAI0090873.1"/>
    </source>
</evidence>
<proteinExistence type="predicted"/>
<name>A0ACB8U981_9APHY</name>
<organism evidence="1 2">
    <name type="scientific">Irpex rosettiformis</name>
    <dbReference type="NCBI Taxonomy" id="378272"/>
    <lineage>
        <taxon>Eukaryota</taxon>
        <taxon>Fungi</taxon>
        <taxon>Dikarya</taxon>
        <taxon>Basidiomycota</taxon>
        <taxon>Agaricomycotina</taxon>
        <taxon>Agaricomycetes</taxon>
        <taxon>Polyporales</taxon>
        <taxon>Irpicaceae</taxon>
        <taxon>Irpex</taxon>
    </lineage>
</organism>
<dbReference type="EMBL" id="MU274907">
    <property type="protein sequence ID" value="KAI0090873.1"/>
    <property type="molecule type" value="Genomic_DNA"/>
</dbReference>
<evidence type="ECO:0000313" key="2">
    <source>
        <dbReference type="Proteomes" id="UP001055072"/>
    </source>
</evidence>
<accession>A0ACB8U981</accession>
<reference evidence="1" key="1">
    <citation type="journal article" date="2021" name="Environ. Microbiol.">
        <title>Gene family expansions and transcriptome signatures uncover fungal adaptations to wood decay.</title>
        <authorList>
            <person name="Hage H."/>
            <person name="Miyauchi S."/>
            <person name="Viragh M."/>
            <person name="Drula E."/>
            <person name="Min B."/>
            <person name="Chaduli D."/>
            <person name="Navarro D."/>
            <person name="Favel A."/>
            <person name="Norest M."/>
            <person name="Lesage-Meessen L."/>
            <person name="Balint B."/>
            <person name="Merenyi Z."/>
            <person name="de Eugenio L."/>
            <person name="Morin E."/>
            <person name="Martinez A.T."/>
            <person name="Baldrian P."/>
            <person name="Stursova M."/>
            <person name="Martinez M.J."/>
            <person name="Novotny C."/>
            <person name="Magnuson J.K."/>
            <person name="Spatafora J.W."/>
            <person name="Maurice S."/>
            <person name="Pangilinan J."/>
            <person name="Andreopoulos W."/>
            <person name="LaButti K."/>
            <person name="Hundley H."/>
            <person name="Na H."/>
            <person name="Kuo A."/>
            <person name="Barry K."/>
            <person name="Lipzen A."/>
            <person name="Henrissat B."/>
            <person name="Riley R."/>
            <person name="Ahrendt S."/>
            <person name="Nagy L.G."/>
            <person name="Grigoriev I.V."/>
            <person name="Martin F."/>
            <person name="Rosso M.N."/>
        </authorList>
    </citation>
    <scope>NUCLEOTIDE SEQUENCE</scope>
    <source>
        <strain evidence="1">CBS 384.51</strain>
    </source>
</reference>
<gene>
    <name evidence="1" type="ORF">BDY19DRAFT_938037</name>
</gene>
<comment type="caution">
    <text evidence="1">The sequence shown here is derived from an EMBL/GenBank/DDBJ whole genome shotgun (WGS) entry which is preliminary data.</text>
</comment>
<keyword evidence="2" id="KW-1185">Reference proteome</keyword>
<sequence>MAMSIQRLPNELLFDILNEACTHPFPRCRHLRSKDREREYQSPLTISHVSRRLRHLVLNSPFLWTCIHLTPESPSPGSFKLVELFLLRSGNLPISLTFVRHPKLHAKDRLWSLLMESVPRWQDVALCAIDPQDAIMIPLRDALAGAPLPQLRSLIFEVDGMYPRDVDLTLTAPNLHCARLTKMVLSPDSWRSCCRNLAHLSIGQVTFDSWFDLAPLLVACGNSLRTLLLGPLVGFKEREDEYKVSLPQLRCLSFTRGTGVGYDEILKNLVAPSLTEFVFDASAGEVVANAEAYCALLGSVRRLKILGGKSPETVNSLPKPFLHAFPNVEQLCLESSVAPAVLAFSCPTNEPRPASSQQDMIAWPALRELVINDSDAETLFPLAEDLLKFIQSRTREYPPIQVYLEKMSDLRTLQAVEYLDATFHEFDRRSWQGAFIPEGLASTDSFWRTFMAP</sequence>
<dbReference type="Proteomes" id="UP001055072">
    <property type="component" value="Unassembled WGS sequence"/>
</dbReference>